<accession>A0A9P4N6Y1</accession>
<evidence type="ECO:0000313" key="3">
    <source>
        <dbReference type="Proteomes" id="UP000800093"/>
    </source>
</evidence>
<dbReference type="AlphaFoldDB" id="A0A9P4N6Y1"/>
<organism evidence="2 3">
    <name type="scientific">Lojkania enalia</name>
    <dbReference type="NCBI Taxonomy" id="147567"/>
    <lineage>
        <taxon>Eukaryota</taxon>
        <taxon>Fungi</taxon>
        <taxon>Dikarya</taxon>
        <taxon>Ascomycota</taxon>
        <taxon>Pezizomycotina</taxon>
        <taxon>Dothideomycetes</taxon>
        <taxon>Pleosporomycetidae</taxon>
        <taxon>Pleosporales</taxon>
        <taxon>Pleosporales incertae sedis</taxon>
        <taxon>Lojkania</taxon>
    </lineage>
</organism>
<evidence type="ECO:0000313" key="2">
    <source>
        <dbReference type="EMBL" id="KAF2261161.1"/>
    </source>
</evidence>
<sequence>MELFHPVVTRTGFLDYSWFWTIARQTVSYPRRFFLIVAMLERIFGCSIDNIYIIVSWSLLYMEGGSACFVFQV</sequence>
<protein>
    <submittedName>
        <fullName evidence="2">Uncharacterized protein</fullName>
    </submittedName>
</protein>
<comment type="caution">
    <text evidence="2">The sequence shown here is derived from an EMBL/GenBank/DDBJ whole genome shotgun (WGS) entry which is preliminary data.</text>
</comment>
<evidence type="ECO:0000256" key="1">
    <source>
        <dbReference type="SAM" id="Phobius"/>
    </source>
</evidence>
<keyword evidence="1" id="KW-0812">Transmembrane</keyword>
<keyword evidence="1" id="KW-1133">Transmembrane helix</keyword>
<feature type="transmembrane region" description="Helical" evidence="1">
    <location>
        <begin position="33"/>
        <end position="55"/>
    </location>
</feature>
<dbReference type="Proteomes" id="UP000800093">
    <property type="component" value="Unassembled WGS sequence"/>
</dbReference>
<keyword evidence="1" id="KW-0472">Membrane</keyword>
<proteinExistence type="predicted"/>
<gene>
    <name evidence="2" type="ORF">CC78DRAFT_362383</name>
</gene>
<name>A0A9P4N6Y1_9PLEO</name>
<reference evidence="3" key="1">
    <citation type="journal article" date="2020" name="Stud. Mycol.">
        <title>101 Dothideomycetes genomes: A test case for predicting lifestyles and emergence of pathogens.</title>
        <authorList>
            <person name="Haridas S."/>
            <person name="Albert R."/>
            <person name="Binder M."/>
            <person name="Bloem J."/>
            <person name="LaButti K."/>
            <person name="Salamov A."/>
            <person name="Andreopoulos B."/>
            <person name="Baker S."/>
            <person name="Barry K."/>
            <person name="Bills G."/>
            <person name="Bluhm B."/>
            <person name="Cannon C."/>
            <person name="Castanera R."/>
            <person name="Culley D."/>
            <person name="Daum C."/>
            <person name="Ezra D."/>
            <person name="Gonzalez J."/>
            <person name="Henrissat B."/>
            <person name="Kuo A."/>
            <person name="Liang C."/>
            <person name="Lipzen A."/>
            <person name="Lutzoni F."/>
            <person name="Magnuson J."/>
            <person name="Mondo S."/>
            <person name="Nolan M."/>
            <person name="Ohm R."/>
            <person name="Pangilinan J."/>
            <person name="Park H.-J."/>
            <person name="Ramirez L."/>
            <person name="Alfaro M."/>
            <person name="Sun H."/>
            <person name="Tritt A."/>
            <person name="Yoshinaga Y."/>
            <person name="Zwiers L.-H."/>
            <person name="Turgeon B."/>
            <person name="Goodwin S."/>
            <person name="Spatafora J."/>
            <person name="Crous P."/>
            <person name="Grigoriev I."/>
        </authorList>
    </citation>
    <scope>NUCLEOTIDE SEQUENCE [LARGE SCALE GENOMIC DNA]</scope>
    <source>
        <strain evidence="3">CBS 304.66</strain>
    </source>
</reference>
<keyword evidence="3" id="KW-1185">Reference proteome</keyword>
<dbReference type="EMBL" id="ML986663">
    <property type="protein sequence ID" value="KAF2261161.1"/>
    <property type="molecule type" value="Genomic_DNA"/>
</dbReference>